<keyword evidence="3" id="KW-1185">Reference proteome</keyword>
<name>A0A2W2GVK8_9ACTN</name>
<feature type="compositionally biased region" description="Basic residues" evidence="1">
    <location>
        <begin position="84"/>
        <end position="95"/>
    </location>
</feature>
<dbReference type="AlphaFoldDB" id="A0A2W2GVK8"/>
<dbReference type="Proteomes" id="UP000248544">
    <property type="component" value="Unassembled WGS sequence"/>
</dbReference>
<reference evidence="2 3" key="1">
    <citation type="submission" date="2018-01" db="EMBL/GenBank/DDBJ databases">
        <title>Draft genome sequence of Sphaerisporangium sp. 7K107.</title>
        <authorList>
            <person name="Sahin N."/>
            <person name="Saygin H."/>
            <person name="Ay H."/>
        </authorList>
    </citation>
    <scope>NUCLEOTIDE SEQUENCE [LARGE SCALE GENOMIC DNA]</scope>
    <source>
        <strain evidence="2 3">7K107</strain>
    </source>
</reference>
<comment type="caution">
    <text evidence="2">The sequence shown here is derived from an EMBL/GenBank/DDBJ whole genome shotgun (WGS) entry which is preliminary data.</text>
</comment>
<proteinExistence type="predicted"/>
<protein>
    <submittedName>
        <fullName evidence="2">Uncharacterized protein</fullName>
    </submittedName>
</protein>
<evidence type="ECO:0000313" key="2">
    <source>
        <dbReference type="EMBL" id="PZG51972.1"/>
    </source>
</evidence>
<dbReference type="EMBL" id="POUA01000039">
    <property type="protein sequence ID" value="PZG51972.1"/>
    <property type="molecule type" value="Genomic_DNA"/>
</dbReference>
<gene>
    <name evidence="2" type="ORF">C1I98_07855</name>
</gene>
<sequence>MIYAGHDFAAPRRGDRRRWAAVTAVLQAGLRYENFELCGCGPGPAYRPHTSAQVRARLRAAAREGLTTAEALALRDLPSPVRHGGTRSHPRRRAR</sequence>
<organism evidence="2 3">
    <name type="scientific">Spongiactinospora gelatinilytica</name>
    <dbReference type="NCBI Taxonomy" id="2666298"/>
    <lineage>
        <taxon>Bacteria</taxon>
        <taxon>Bacillati</taxon>
        <taxon>Actinomycetota</taxon>
        <taxon>Actinomycetes</taxon>
        <taxon>Streptosporangiales</taxon>
        <taxon>Streptosporangiaceae</taxon>
        <taxon>Spongiactinospora</taxon>
    </lineage>
</organism>
<evidence type="ECO:0000313" key="3">
    <source>
        <dbReference type="Proteomes" id="UP000248544"/>
    </source>
</evidence>
<feature type="region of interest" description="Disordered" evidence="1">
    <location>
        <begin position="75"/>
        <end position="95"/>
    </location>
</feature>
<evidence type="ECO:0000256" key="1">
    <source>
        <dbReference type="SAM" id="MobiDB-lite"/>
    </source>
</evidence>
<accession>A0A2W2GVK8</accession>